<feature type="transmembrane region" description="Helical" evidence="1">
    <location>
        <begin position="42"/>
        <end position="62"/>
    </location>
</feature>
<name>A0A841Z2K6_9LIST</name>
<dbReference type="RefSeq" id="WP_118907495.1">
    <property type="nucleotide sequence ID" value="NZ_CP011102.1"/>
</dbReference>
<dbReference type="PANTHER" id="PTHR40042:SF1">
    <property type="entry name" value="DUF1405 DOMAIN-CONTAINING PROTEIN"/>
    <property type="match status" value="1"/>
</dbReference>
<dbReference type="EMBL" id="JAARRL010000003">
    <property type="protein sequence ID" value="MBC1499455.1"/>
    <property type="molecule type" value="Genomic_DNA"/>
</dbReference>
<feature type="transmembrane region" description="Helical" evidence="1">
    <location>
        <begin position="74"/>
        <end position="96"/>
    </location>
</feature>
<feature type="transmembrane region" description="Helical" evidence="1">
    <location>
        <begin position="12"/>
        <end position="30"/>
    </location>
</feature>
<dbReference type="InterPro" id="IPR009845">
    <property type="entry name" value="DUF1405"/>
</dbReference>
<keyword evidence="1" id="KW-0812">Transmembrane</keyword>
<feature type="transmembrane region" description="Helical" evidence="1">
    <location>
        <begin position="161"/>
        <end position="181"/>
    </location>
</feature>
<dbReference type="Proteomes" id="UP000564536">
    <property type="component" value="Unassembled WGS sequence"/>
</dbReference>
<organism evidence="2 3">
    <name type="scientific">Listeria weihenstephanensis</name>
    <dbReference type="NCBI Taxonomy" id="1006155"/>
    <lineage>
        <taxon>Bacteria</taxon>
        <taxon>Bacillati</taxon>
        <taxon>Bacillota</taxon>
        <taxon>Bacilli</taxon>
        <taxon>Bacillales</taxon>
        <taxon>Listeriaceae</taxon>
        <taxon>Listeria</taxon>
    </lineage>
</organism>
<feature type="transmembrane region" description="Helical" evidence="1">
    <location>
        <begin position="129"/>
        <end position="149"/>
    </location>
</feature>
<reference evidence="2 3" key="1">
    <citation type="submission" date="2020-03" db="EMBL/GenBank/DDBJ databases">
        <title>Soil Listeria distribution.</title>
        <authorList>
            <person name="Liao J."/>
            <person name="Wiedmann M."/>
        </authorList>
    </citation>
    <scope>NUCLEOTIDE SEQUENCE [LARGE SCALE GENOMIC DNA]</scope>
    <source>
        <strain evidence="2 3">FSL L7-1523</strain>
    </source>
</reference>
<proteinExistence type="predicted"/>
<comment type="caution">
    <text evidence="2">The sequence shown here is derived from an EMBL/GenBank/DDBJ whole genome shotgun (WGS) entry which is preliminary data.</text>
</comment>
<keyword evidence="1" id="KW-1133">Transmembrane helix</keyword>
<evidence type="ECO:0000313" key="2">
    <source>
        <dbReference type="EMBL" id="MBC1499455.1"/>
    </source>
</evidence>
<protein>
    <submittedName>
        <fullName evidence="2">DUF1405 domain-containing protein</fullName>
    </submittedName>
</protein>
<dbReference type="PANTHER" id="PTHR40042">
    <property type="entry name" value="HYPOTHETICAL MEMBRANE SPANNING PROTEIN"/>
    <property type="match status" value="1"/>
</dbReference>
<sequence>MMYRYLANRSFLRLLFIVNLLGAVYGYIWYLPQLKITEPRYWLFVPDSPTAILFFVFVLMAWLAKKHWPLMEALAFVCLVKYGLWAVGMNVAYMINLGYLDMMSLMLLCSHGLMAVQGLLYAPFYRIKFEHFAIAAIWVLHNDVIDYLFGQMPIYGGLDQYITTIGYCTFWLTIFVLWTVYEKTLKKDAFKLEFPHEA</sequence>
<keyword evidence="1" id="KW-0472">Membrane</keyword>
<evidence type="ECO:0000256" key="1">
    <source>
        <dbReference type="SAM" id="Phobius"/>
    </source>
</evidence>
<accession>A0A841Z2K6</accession>
<gene>
    <name evidence="2" type="ORF">HB943_02490</name>
</gene>
<feature type="transmembrane region" description="Helical" evidence="1">
    <location>
        <begin position="102"/>
        <end position="122"/>
    </location>
</feature>
<dbReference type="AlphaFoldDB" id="A0A841Z2K6"/>
<evidence type="ECO:0000313" key="3">
    <source>
        <dbReference type="Proteomes" id="UP000564536"/>
    </source>
</evidence>
<dbReference type="Pfam" id="PF07187">
    <property type="entry name" value="DUF1405"/>
    <property type="match status" value="1"/>
</dbReference>